<feature type="compositionally biased region" description="Basic and acidic residues" evidence="4">
    <location>
        <begin position="1"/>
        <end position="13"/>
    </location>
</feature>
<reference evidence="8" key="1">
    <citation type="journal article" date="2019" name="Int. J. Syst. Evol. Microbiol.">
        <title>The Global Catalogue of Microorganisms (GCM) 10K type strain sequencing project: providing services to taxonomists for standard genome sequencing and annotation.</title>
        <authorList>
            <consortium name="The Broad Institute Genomics Platform"/>
            <consortium name="The Broad Institute Genome Sequencing Center for Infectious Disease"/>
            <person name="Wu L."/>
            <person name="Ma J."/>
        </authorList>
    </citation>
    <scope>NUCLEOTIDE SEQUENCE [LARGE SCALE GENOMIC DNA]</scope>
    <source>
        <strain evidence="8">JCM 16923</strain>
    </source>
</reference>
<feature type="compositionally biased region" description="Low complexity" evidence="4">
    <location>
        <begin position="117"/>
        <end position="128"/>
    </location>
</feature>
<feature type="transmembrane region" description="Helical" evidence="5">
    <location>
        <begin position="85"/>
        <end position="108"/>
    </location>
</feature>
<feature type="compositionally biased region" description="Pro residues" evidence="4">
    <location>
        <begin position="34"/>
        <end position="50"/>
    </location>
</feature>
<dbReference type="Proteomes" id="UP001418444">
    <property type="component" value="Unassembled WGS sequence"/>
</dbReference>
<dbReference type="SUPFAM" id="SSF50494">
    <property type="entry name" value="Trypsin-like serine proteases"/>
    <property type="match status" value="1"/>
</dbReference>
<evidence type="ECO:0000256" key="2">
    <source>
        <dbReference type="ARBA" id="ARBA00022670"/>
    </source>
</evidence>
<feature type="domain" description="PDZ" evidence="6">
    <location>
        <begin position="346"/>
        <end position="427"/>
    </location>
</feature>
<keyword evidence="8" id="KW-1185">Reference proteome</keyword>
<dbReference type="InterPro" id="IPR051201">
    <property type="entry name" value="Chloro_Bact_Ser_Proteases"/>
</dbReference>
<keyword evidence="5" id="KW-1133">Transmembrane helix</keyword>
<evidence type="ECO:0000256" key="1">
    <source>
        <dbReference type="ARBA" id="ARBA00010541"/>
    </source>
</evidence>
<dbReference type="InterPro" id="IPR036034">
    <property type="entry name" value="PDZ_sf"/>
</dbReference>
<name>A0ABP7PUC7_9ACTN</name>
<dbReference type="InterPro" id="IPR043504">
    <property type="entry name" value="Peptidase_S1_PA_chymotrypsin"/>
</dbReference>
<evidence type="ECO:0000313" key="7">
    <source>
        <dbReference type="EMBL" id="GAA3971396.1"/>
    </source>
</evidence>
<dbReference type="EMBL" id="BAAAZW010000016">
    <property type="protein sequence ID" value="GAA3971396.1"/>
    <property type="molecule type" value="Genomic_DNA"/>
</dbReference>
<dbReference type="SMART" id="SM00228">
    <property type="entry name" value="PDZ"/>
    <property type="match status" value="1"/>
</dbReference>
<evidence type="ECO:0000313" key="8">
    <source>
        <dbReference type="Proteomes" id="UP001418444"/>
    </source>
</evidence>
<dbReference type="InterPro" id="IPR001940">
    <property type="entry name" value="Peptidase_S1C"/>
</dbReference>
<dbReference type="Gene3D" id="2.40.10.10">
    <property type="entry name" value="Trypsin-like serine proteases"/>
    <property type="match status" value="2"/>
</dbReference>
<gene>
    <name evidence="7" type="ORF">GCM10022231_36130</name>
</gene>
<evidence type="ECO:0000256" key="3">
    <source>
        <dbReference type="ARBA" id="ARBA00022801"/>
    </source>
</evidence>
<keyword evidence="2" id="KW-0645">Protease</keyword>
<evidence type="ECO:0000256" key="4">
    <source>
        <dbReference type="SAM" id="MobiDB-lite"/>
    </source>
</evidence>
<dbReference type="Pfam" id="PF13180">
    <property type="entry name" value="PDZ_2"/>
    <property type="match status" value="1"/>
</dbReference>
<feature type="region of interest" description="Disordered" evidence="4">
    <location>
        <begin position="110"/>
        <end position="141"/>
    </location>
</feature>
<proteinExistence type="inferred from homology"/>
<comment type="similarity">
    <text evidence="1">Belongs to the peptidase S1C family.</text>
</comment>
<accession>A0ABP7PUC7</accession>
<comment type="caution">
    <text evidence="7">The sequence shown here is derived from an EMBL/GenBank/DDBJ whole genome shotgun (WGS) entry which is preliminary data.</text>
</comment>
<sequence>MVRMTDRGPRDDGPNPYGPGQTPPARPGEWTRPEPGPAGPPPYYGPPPGQQQPITAYGTGAFPAADGQPGGQPPTPEKPRSRGPLWVALVTVLALAAGVLGGIVGVAITRDGGNSGSTGTVVSGPAGSRVTTQPPAEPGSVQDVADRVLPTVVAIAVASGNQQGSGSGVVLSEDGTILTNAHVVTAGGQTAADEVLVSFFDGSRATARVVGTDPTSDIAVIKVDKSGLSAVSVGTSDNLTVGQDVIAIGSPLGLEGTVTTGIISALNRPVSTAGTDGSTESVIDAIQTDAAINPGNSGGALVNSAGALIGVNTAIATLGGADGASGSIGLGFAIPIDQAMRVANQIIAGDEVSHASLGVNVRPSRDATLPGAVVASVVRGGAAADAGIPEGALITAVDDRKISSSEALVAAIRSRAPGDSVKITYSNRGDDRTVTVKLGTS</sequence>
<protein>
    <submittedName>
        <fullName evidence="7">Trypsin-like peptidase domain-containing protein</fullName>
    </submittedName>
</protein>
<evidence type="ECO:0000256" key="5">
    <source>
        <dbReference type="SAM" id="Phobius"/>
    </source>
</evidence>
<dbReference type="InterPro" id="IPR009003">
    <property type="entry name" value="Peptidase_S1_PA"/>
</dbReference>
<dbReference type="PROSITE" id="PS50106">
    <property type="entry name" value="PDZ"/>
    <property type="match status" value="1"/>
</dbReference>
<keyword evidence="3" id="KW-0378">Hydrolase</keyword>
<keyword evidence="5" id="KW-0472">Membrane</keyword>
<organism evidence="7 8">
    <name type="scientific">Gordonia caeni</name>
    <dbReference type="NCBI Taxonomy" id="1007097"/>
    <lineage>
        <taxon>Bacteria</taxon>
        <taxon>Bacillati</taxon>
        <taxon>Actinomycetota</taxon>
        <taxon>Actinomycetes</taxon>
        <taxon>Mycobacteriales</taxon>
        <taxon>Gordoniaceae</taxon>
        <taxon>Gordonia</taxon>
    </lineage>
</organism>
<dbReference type="PRINTS" id="PR00834">
    <property type="entry name" value="PROTEASES2C"/>
</dbReference>
<dbReference type="SUPFAM" id="SSF50156">
    <property type="entry name" value="PDZ domain-like"/>
    <property type="match status" value="1"/>
</dbReference>
<keyword evidence="5" id="KW-0812">Transmembrane</keyword>
<feature type="region of interest" description="Disordered" evidence="4">
    <location>
        <begin position="1"/>
        <end position="82"/>
    </location>
</feature>
<dbReference type="PANTHER" id="PTHR43343:SF3">
    <property type="entry name" value="PROTEASE DO-LIKE 8, CHLOROPLASTIC"/>
    <property type="match status" value="1"/>
</dbReference>
<evidence type="ECO:0000259" key="6">
    <source>
        <dbReference type="PROSITE" id="PS50106"/>
    </source>
</evidence>
<dbReference type="Pfam" id="PF13365">
    <property type="entry name" value="Trypsin_2"/>
    <property type="match status" value="1"/>
</dbReference>
<dbReference type="PANTHER" id="PTHR43343">
    <property type="entry name" value="PEPTIDASE S12"/>
    <property type="match status" value="1"/>
</dbReference>
<dbReference type="InterPro" id="IPR001478">
    <property type="entry name" value="PDZ"/>
</dbReference>
<dbReference type="Gene3D" id="2.30.42.10">
    <property type="match status" value="1"/>
</dbReference>